<reference evidence="1" key="1">
    <citation type="submission" date="2014-12" db="EMBL/GenBank/DDBJ databases">
        <title>Insight into the proteome of Arion vulgaris.</title>
        <authorList>
            <person name="Aradska J."/>
            <person name="Bulat T."/>
            <person name="Smidak R."/>
            <person name="Sarate P."/>
            <person name="Gangsoo J."/>
            <person name="Sialana F."/>
            <person name="Bilban M."/>
            <person name="Lubec G."/>
        </authorList>
    </citation>
    <scope>NUCLEOTIDE SEQUENCE</scope>
    <source>
        <tissue evidence="1">Skin</tissue>
    </source>
</reference>
<name>A0A0B7B4S9_9EUPU</name>
<accession>A0A0B7B4S9</accession>
<feature type="non-terminal residue" evidence="1">
    <location>
        <position position="1"/>
    </location>
</feature>
<organism evidence="1">
    <name type="scientific">Arion vulgaris</name>
    <dbReference type="NCBI Taxonomy" id="1028688"/>
    <lineage>
        <taxon>Eukaryota</taxon>
        <taxon>Metazoa</taxon>
        <taxon>Spiralia</taxon>
        <taxon>Lophotrochozoa</taxon>
        <taxon>Mollusca</taxon>
        <taxon>Gastropoda</taxon>
        <taxon>Heterobranchia</taxon>
        <taxon>Euthyneura</taxon>
        <taxon>Panpulmonata</taxon>
        <taxon>Eupulmonata</taxon>
        <taxon>Stylommatophora</taxon>
        <taxon>Helicina</taxon>
        <taxon>Arionoidea</taxon>
        <taxon>Arionidae</taxon>
        <taxon>Arion</taxon>
    </lineage>
</organism>
<proteinExistence type="predicted"/>
<dbReference type="EMBL" id="HACG01041153">
    <property type="protein sequence ID" value="CEK88018.1"/>
    <property type="molecule type" value="Transcribed_RNA"/>
</dbReference>
<evidence type="ECO:0000313" key="1">
    <source>
        <dbReference type="EMBL" id="CEK88018.1"/>
    </source>
</evidence>
<protein>
    <submittedName>
        <fullName evidence="1">Uncharacterized protein</fullName>
    </submittedName>
</protein>
<dbReference type="AlphaFoldDB" id="A0A0B7B4S9"/>
<sequence length="63" mass="6529">FKKILQMLTSASQYKSQLNEGQVPAIHSGDGGIFCTVSGLIHGTSCICLELSYLGAVLSASGP</sequence>
<gene>
    <name evidence="1" type="primary">ORF162681</name>
</gene>